<dbReference type="EMBL" id="WJQU01000001">
    <property type="protein sequence ID" value="KAJ6645757.1"/>
    <property type="molecule type" value="Genomic_DNA"/>
</dbReference>
<keyword evidence="14" id="KW-1185">Reference proteome</keyword>
<comment type="caution">
    <text evidence="13">The sequence shown here is derived from an EMBL/GenBank/DDBJ whole genome shotgun (WGS) entry which is preliminary data.</text>
</comment>
<evidence type="ECO:0000256" key="5">
    <source>
        <dbReference type="ARBA" id="ARBA00022692"/>
    </source>
</evidence>
<evidence type="ECO:0000313" key="14">
    <source>
        <dbReference type="Proteomes" id="UP001151699"/>
    </source>
</evidence>
<evidence type="ECO:0000313" key="13">
    <source>
        <dbReference type="EMBL" id="KAJ6645757.1"/>
    </source>
</evidence>
<keyword evidence="9 12" id="KW-0472">Membrane</keyword>
<evidence type="ECO:0000256" key="2">
    <source>
        <dbReference type="ARBA" id="ARBA00006434"/>
    </source>
</evidence>
<dbReference type="InterPro" id="IPR001734">
    <property type="entry name" value="Na/solute_symporter"/>
</dbReference>
<keyword evidence="6 12" id="KW-1133">Transmembrane helix</keyword>
<evidence type="ECO:0000256" key="1">
    <source>
        <dbReference type="ARBA" id="ARBA00004651"/>
    </source>
</evidence>
<dbReference type="GO" id="GO:0015293">
    <property type="term" value="F:symporter activity"/>
    <property type="evidence" value="ECO:0007669"/>
    <property type="project" value="TreeGrafter"/>
</dbReference>
<evidence type="ECO:0000256" key="9">
    <source>
        <dbReference type="ARBA" id="ARBA00023136"/>
    </source>
</evidence>
<feature type="transmembrane region" description="Helical" evidence="12">
    <location>
        <begin position="430"/>
        <end position="451"/>
    </location>
</feature>
<evidence type="ECO:0000256" key="4">
    <source>
        <dbReference type="ARBA" id="ARBA00022475"/>
    </source>
</evidence>
<evidence type="ECO:0000256" key="6">
    <source>
        <dbReference type="ARBA" id="ARBA00022989"/>
    </source>
</evidence>
<reference evidence="13" key="1">
    <citation type="submission" date="2022-07" db="EMBL/GenBank/DDBJ databases">
        <authorList>
            <person name="Trinca V."/>
            <person name="Uliana J.V.C."/>
            <person name="Torres T.T."/>
            <person name="Ward R.J."/>
            <person name="Monesi N."/>
        </authorList>
    </citation>
    <scope>NUCLEOTIDE SEQUENCE</scope>
    <source>
        <strain evidence="13">HSMRA1968</strain>
        <tissue evidence="13">Whole embryos</tissue>
    </source>
</reference>
<gene>
    <name evidence="13" type="primary">slc5a8_4</name>
    <name evidence="13" type="ORF">Bhyg_00966</name>
</gene>
<dbReference type="OrthoDB" id="6132759at2759"/>
<dbReference type="Pfam" id="PF00474">
    <property type="entry name" value="SSF"/>
    <property type="match status" value="1"/>
</dbReference>
<comment type="similarity">
    <text evidence="2 11">Belongs to the sodium:solute symporter (SSF) (TC 2.A.21) family.</text>
</comment>
<feature type="transmembrane region" description="Helical" evidence="12">
    <location>
        <begin position="169"/>
        <end position="191"/>
    </location>
</feature>
<feature type="transmembrane region" description="Helical" evidence="12">
    <location>
        <begin position="458"/>
        <end position="477"/>
    </location>
</feature>
<dbReference type="InterPro" id="IPR038377">
    <property type="entry name" value="Na/Glc_symporter_sf"/>
</dbReference>
<dbReference type="PROSITE" id="PS50283">
    <property type="entry name" value="NA_SOLUT_SYMP_3"/>
    <property type="match status" value="1"/>
</dbReference>
<evidence type="ECO:0000256" key="8">
    <source>
        <dbReference type="ARBA" id="ARBA00023065"/>
    </source>
</evidence>
<dbReference type="PANTHER" id="PTHR42985:SF39">
    <property type="entry name" value="GH10366P"/>
    <property type="match status" value="1"/>
</dbReference>
<evidence type="ECO:0000256" key="7">
    <source>
        <dbReference type="ARBA" id="ARBA00023053"/>
    </source>
</evidence>
<protein>
    <submittedName>
        <fullName evidence="13">Sodium-coupled monocarboxylate transporter 1</fullName>
    </submittedName>
</protein>
<feature type="transmembrane region" description="Helical" evidence="12">
    <location>
        <begin position="56"/>
        <end position="81"/>
    </location>
</feature>
<keyword evidence="3" id="KW-0813">Transport</keyword>
<dbReference type="CDD" id="cd11492">
    <property type="entry name" value="SLC5sbd_NIS-SMVT"/>
    <property type="match status" value="1"/>
</dbReference>
<evidence type="ECO:0000256" key="3">
    <source>
        <dbReference type="ARBA" id="ARBA00022448"/>
    </source>
</evidence>
<feature type="transmembrane region" description="Helical" evidence="12">
    <location>
        <begin position="535"/>
        <end position="560"/>
    </location>
</feature>
<feature type="transmembrane region" description="Helical" evidence="12">
    <location>
        <begin position="93"/>
        <end position="117"/>
    </location>
</feature>
<dbReference type="InterPro" id="IPR051163">
    <property type="entry name" value="Sodium:Solute_Symporter_SSF"/>
</dbReference>
<dbReference type="AlphaFoldDB" id="A0A9Q0S528"/>
<keyword evidence="5 12" id="KW-0812">Transmembrane</keyword>
<evidence type="ECO:0000256" key="11">
    <source>
        <dbReference type="RuleBase" id="RU362091"/>
    </source>
</evidence>
<feature type="transmembrane region" description="Helical" evidence="12">
    <location>
        <begin position="355"/>
        <end position="381"/>
    </location>
</feature>
<dbReference type="Gene3D" id="1.20.1730.10">
    <property type="entry name" value="Sodium/glucose cotransporter"/>
    <property type="match status" value="1"/>
</dbReference>
<dbReference type="GO" id="GO:0006814">
    <property type="term" value="P:sodium ion transport"/>
    <property type="evidence" value="ECO:0007669"/>
    <property type="project" value="UniProtKB-KW"/>
</dbReference>
<keyword evidence="8" id="KW-0406">Ion transport</keyword>
<dbReference type="GO" id="GO:0005886">
    <property type="term" value="C:plasma membrane"/>
    <property type="evidence" value="ECO:0007669"/>
    <property type="project" value="UniProtKB-SubCell"/>
</dbReference>
<sequence length="624" mass="68948">MSENTTGKFVFEEDYKSLFKWTEYLIFAALLAVSMGIGIFYGFFYKKNKTNEEFLMAGRTMTVFPVALSLICSFISAVTLLGNPVEVYYYGSVYIYFSISFIPMTLAVAYLYVPVFFQLQLTSAYEYLEVRFSKTTRRIMSVSAIIHLMIYMPLTVWGPSLALDQVAGVNSYISSAVIFIVCVIYSSIGGMKAILWTDVLQGIIMFGSMITVIVVGLVQIGGFGVLWSRVTDSGRANFAVFDTDLRTRHTFWTGLIGAYFSWIPLFAGTQAQIQRYLSVPTIKDARKCLFYNMLGLFAVVFLCSLTGLLIFAKYYDCDPVSAVSPLGTKIVSASDQILPFFVMDVLGKYPTLPGILLAGLTSGTLSSVSSSLNALPAIIVEDYIKPAKPHLSPVRLGFISKIISAVGGMLSFTLIFAIAAVGNILPFASLLHGTFIGPIVGLFSLGMFFPWTNALGSTLALIPSIAMTLFFGLGSILKNNAGELPDQRLHVRTDGCYVNETITTSFDSALYSAKQNVAWKDETYPPLTEVLSISYLWQPLITIVSTVVFGLLFSVVINVFKKPPKVKAKYMTPIILSIWKKIYSEKRLNYWIDFSDDDVVDVHVSNDVGRNSITSDISNKGKKL</sequence>
<feature type="transmembrane region" description="Helical" evidence="12">
    <location>
        <begin position="138"/>
        <end position="157"/>
    </location>
</feature>
<accession>A0A9Q0S528</accession>
<feature type="transmembrane region" description="Helical" evidence="12">
    <location>
        <begin position="24"/>
        <end position="44"/>
    </location>
</feature>
<keyword evidence="10" id="KW-0739">Sodium transport</keyword>
<feature type="transmembrane region" description="Helical" evidence="12">
    <location>
        <begin position="402"/>
        <end position="424"/>
    </location>
</feature>
<organism evidence="13 14">
    <name type="scientific">Pseudolycoriella hygida</name>
    <dbReference type="NCBI Taxonomy" id="35572"/>
    <lineage>
        <taxon>Eukaryota</taxon>
        <taxon>Metazoa</taxon>
        <taxon>Ecdysozoa</taxon>
        <taxon>Arthropoda</taxon>
        <taxon>Hexapoda</taxon>
        <taxon>Insecta</taxon>
        <taxon>Pterygota</taxon>
        <taxon>Neoptera</taxon>
        <taxon>Endopterygota</taxon>
        <taxon>Diptera</taxon>
        <taxon>Nematocera</taxon>
        <taxon>Sciaroidea</taxon>
        <taxon>Sciaridae</taxon>
        <taxon>Pseudolycoriella</taxon>
    </lineage>
</organism>
<name>A0A9Q0S528_9DIPT</name>
<dbReference type="PANTHER" id="PTHR42985">
    <property type="entry name" value="SODIUM-COUPLED MONOCARBOXYLATE TRANSPORTER"/>
    <property type="match status" value="1"/>
</dbReference>
<dbReference type="Proteomes" id="UP001151699">
    <property type="component" value="Chromosome A"/>
</dbReference>
<keyword evidence="7" id="KW-0915">Sodium</keyword>
<evidence type="ECO:0000256" key="10">
    <source>
        <dbReference type="ARBA" id="ARBA00023201"/>
    </source>
</evidence>
<dbReference type="NCBIfam" id="TIGR00813">
    <property type="entry name" value="sss"/>
    <property type="match status" value="1"/>
</dbReference>
<keyword evidence="4" id="KW-1003">Cell membrane</keyword>
<evidence type="ECO:0000256" key="12">
    <source>
        <dbReference type="SAM" id="Phobius"/>
    </source>
</evidence>
<comment type="subcellular location">
    <subcellularLocation>
        <location evidence="1">Cell membrane</location>
        <topology evidence="1">Multi-pass membrane protein</topology>
    </subcellularLocation>
</comment>
<feature type="transmembrane region" description="Helical" evidence="12">
    <location>
        <begin position="289"/>
        <end position="312"/>
    </location>
</feature>
<feature type="transmembrane region" description="Helical" evidence="12">
    <location>
        <begin position="203"/>
        <end position="230"/>
    </location>
</feature>
<feature type="transmembrane region" description="Helical" evidence="12">
    <location>
        <begin position="250"/>
        <end position="268"/>
    </location>
</feature>
<proteinExistence type="inferred from homology"/>